<evidence type="ECO:0000256" key="5">
    <source>
        <dbReference type="ARBA" id="ARBA00022741"/>
    </source>
</evidence>
<dbReference type="Gene3D" id="1.20.1560.10">
    <property type="entry name" value="ABC transporter type 1, transmembrane domain"/>
    <property type="match status" value="2"/>
</dbReference>
<sequence>MPHLSQLDPEFSPMLLFKQLRVQWRARPHGQPKKPRELFKACLKAWKKYILPIILARLAVTALNFAQPFLLRQIITMVGKKNDEPHATAKRVGLLGASVFVFFGLPIARTYFGHLMNRYITRVRSGLISLLFHKVHLIPEQEAKKAAAPTLMGADVDGIAGGVSDCLDIPFGVLEIGLGIYVLSGFIKVASLAVFGPVIVFSVMTYIIGQAMAVRLANWNGSIEGRIAKTSHILPQLMGIKTLGLGPTVSQYLKQLRVDEVDVAKRFRRLQAVSMVPVLLADMMTSVVVIAAALFGSAFQGHMSAAKVFPVLTVVSLIQTPLAAVLHAYPTITSMLACFTRIENFLRSMERKDSRIHLKPAVISEETRRHAANQESLIRFYQADIAKKGMQEPLLRGVNFQIPPNSTTAVIGPTGSGKSALVDSILGNGEILGGSVEVDTSDIAYCGQTVWLRDASIRDNIVGHEKYNAERFRRVIRACFLEEDLAWLTGGADYIVGTNGRNLSGGQRQRVALARAVYKARKITLLDDVFSSLDRHTAICILHQLCGRNGIFEEAGCTVILITYLPQCVDVCRNAIFFDGKGRSILGTTQANSPLANQVMAILNDVNVSVRTAVEDKEQDAVRRSLQSDTPSVGHQEDDDRRKGDRRIYRLFIGPIGRLNALMYGVLVSVFSAGETMPDIYVRIWIELHPDDALYFVGYIGVVMATCFIGSLSSWVLHTKLAPRASISLHSDLVDKTMGSTLGFLSSTKTGYLLNLYSQDMLLISRSLPVGIFNTIYAGAYVFVQIGVILSGASYLAVVLPAILVVLYFIQHYYLRTSRQVRHLDLEMKAPLYTFFEETATGLSHIQAFKWESKNMKYALALLEEAQKPSYLMLAIQQWLALVLGFVTGSVGVSLVALALFVRHGSSETSIGLSFIALMALSRTMEATIISWTGLETTTGALSRLFRFQTTTPQEVKVSRQELPAHWPSSGAISFREVTARYKPESDDAPALDNVTMYVAPGDRIGIAGRSGSGKSSILLTLLGFINYEGAVEIDGVDVSSISRTELRSRLVTITQDQVQFQGTIRMNLCPLTMNAAQQSSVQEGEKALLRDAALERLLKSMHIWAQLASKGGLDAILENVGYSKGELQLLCIARAIVKQGDTKSRVVLVDEATSSVDAGTEKIVNRVMKEYFRNCTVISIGHRRSSVRNVNCLIEMYEGAIVSLEDMDSDAEPLPDSPHSSD</sequence>
<dbReference type="InterPro" id="IPR003439">
    <property type="entry name" value="ABC_transporter-like_ATP-bd"/>
</dbReference>
<evidence type="ECO:0000259" key="11">
    <source>
        <dbReference type="PROSITE" id="PS50893"/>
    </source>
</evidence>
<evidence type="ECO:0000259" key="12">
    <source>
        <dbReference type="PROSITE" id="PS50929"/>
    </source>
</evidence>
<feature type="transmembrane region" description="Helical" evidence="10">
    <location>
        <begin position="795"/>
        <end position="815"/>
    </location>
</feature>
<feature type="transmembrane region" description="Helical" evidence="10">
    <location>
        <begin position="275"/>
        <end position="296"/>
    </location>
</feature>
<comment type="subcellular location">
    <subcellularLocation>
        <location evidence="1">Cell membrane</location>
        <topology evidence="1">Multi-pass membrane protein</topology>
    </subcellularLocation>
</comment>
<protein>
    <submittedName>
        <fullName evidence="13">ABC multidrug transporter</fullName>
    </submittedName>
</protein>
<dbReference type="GO" id="GO:0005886">
    <property type="term" value="C:plasma membrane"/>
    <property type="evidence" value="ECO:0007669"/>
    <property type="project" value="UniProtKB-SubCell"/>
</dbReference>
<dbReference type="STRING" id="43265.A0A545VIP9"/>
<keyword evidence="2" id="KW-0813">Transport</keyword>
<dbReference type="InterPro" id="IPR027417">
    <property type="entry name" value="P-loop_NTPase"/>
</dbReference>
<feature type="transmembrane region" description="Helical" evidence="10">
    <location>
        <begin position="693"/>
        <end position="717"/>
    </location>
</feature>
<feature type="transmembrane region" description="Helical" evidence="10">
    <location>
        <begin position="768"/>
        <end position="789"/>
    </location>
</feature>
<dbReference type="GO" id="GO:0140359">
    <property type="term" value="F:ABC-type transporter activity"/>
    <property type="evidence" value="ECO:0007669"/>
    <property type="project" value="InterPro"/>
</dbReference>
<evidence type="ECO:0000256" key="2">
    <source>
        <dbReference type="ARBA" id="ARBA00022448"/>
    </source>
</evidence>
<dbReference type="AlphaFoldDB" id="A0A545VIP9"/>
<evidence type="ECO:0000256" key="7">
    <source>
        <dbReference type="ARBA" id="ARBA00022989"/>
    </source>
</evidence>
<name>A0A545VIP9_9HYPO</name>
<accession>A0A545VIP9</accession>
<dbReference type="InterPro" id="IPR050173">
    <property type="entry name" value="ABC_transporter_C-like"/>
</dbReference>
<feature type="transmembrane region" description="Helical" evidence="10">
    <location>
        <begin position="180"/>
        <end position="208"/>
    </location>
</feature>
<feature type="domain" description="ABC transporter" evidence="11">
    <location>
        <begin position="380"/>
        <end position="605"/>
    </location>
</feature>
<dbReference type="PROSITE" id="PS50929">
    <property type="entry name" value="ABC_TM1F"/>
    <property type="match status" value="2"/>
</dbReference>
<feature type="transmembrane region" description="Helical" evidence="10">
    <location>
        <begin position="92"/>
        <end position="112"/>
    </location>
</feature>
<feature type="domain" description="ABC transmembrane type-1" evidence="12">
    <location>
        <begin position="53"/>
        <end position="334"/>
    </location>
</feature>
<dbReference type="PROSITE" id="PS50893">
    <property type="entry name" value="ABC_TRANSPORTER_2"/>
    <property type="match status" value="2"/>
</dbReference>
<dbReference type="SUPFAM" id="SSF90123">
    <property type="entry name" value="ABC transporter transmembrane region"/>
    <property type="match status" value="2"/>
</dbReference>
<dbReference type="Pfam" id="PF00664">
    <property type="entry name" value="ABC_membrane"/>
    <property type="match status" value="2"/>
</dbReference>
<proteinExistence type="predicted"/>
<reference evidence="13 14" key="1">
    <citation type="journal article" date="2019" name="Appl. Microbiol. Biotechnol.">
        <title>Genome sequence of Isaria javanica and comparative genome analysis insights into family S53 peptidase evolution in fungal entomopathogens.</title>
        <authorList>
            <person name="Lin R."/>
            <person name="Zhang X."/>
            <person name="Xin B."/>
            <person name="Zou M."/>
            <person name="Gao Y."/>
            <person name="Qin F."/>
            <person name="Hu Q."/>
            <person name="Xie B."/>
            <person name="Cheng X."/>
        </authorList>
    </citation>
    <scope>NUCLEOTIDE SEQUENCE [LARGE SCALE GENOMIC DNA]</scope>
    <source>
        <strain evidence="13 14">IJ1G</strain>
    </source>
</reference>
<evidence type="ECO:0000256" key="6">
    <source>
        <dbReference type="ARBA" id="ARBA00022840"/>
    </source>
</evidence>
<dbReference type="CDD" id="cd18580">
    <property type="entry name" value="ABC_6TM_ABCC_D2"/>
    <property type="match status" value="1"/>
</dbReference>
<feature type="transmembrane region" description="Helical" evidence="10">
    <location>
        <begin position="49"/>
        <end position="71"/>
    </location>
</feature>
<dbReference type="Proteomes" id="UP000315783">
    <property type="component" value="Unassembled WGS sequence"/>
</dbReference>
<feature type="region of interest" description="Disordered" evidence="9">
    <location>
        <begin position="619"/>
        <end position="641"/>
    </location>
</feature>
<feature type="domain" description="ABC transporter" evidence="11">
    <location>
        <begin position="973"/>
        <end position="1223"/>
    </location>
</feature>
<feature type="transmembrane region" description="Helical" evidence="10">
    <location>
        <begin position="879"/>
        <end position="902"/>
    </location>
</feature>
<keyword evidence="4 10" id="KW-0812">Transmembrane</keyword>
<evidence type="ECO:0000256" key="10">
    <source>
        <dbReference type="SAM" id="Phobius"/>
    </source>
</evidence>
<evidence type="ECO:0000256" key="8">
    <source>
        <dbReference type="ARBA" id="ARBA00023136"/>
    </source>
</evidence>
<dbReference type="InterPro" id="IPR011527">
    <property type="entry name" value="ABC1_TM_dom"/>
</dbReference>
<keyword evidence="6" id="KW-0067">ATP-binding</keyword>
<dbReference type="Gene3D" id="3.40.50.300">
    <property type="entry name" value="P-loop containing nucleotide triphosphate hydrolases"/>
    <property type="match status" value="2"/>
</dbReference>
<dbReference type="PROSITE" id="PS00211">
    <property type="entry name" value="ABC_TRANSPORTER_1"/>
    <property type="match status" value="2"/>
</dbReference>
<dbReference type="InterPro" id="IPR003593">
    <property type="entry name" value="AAA+_ATPase"/>
</dbReference>
<evidence type="ECO:0000256" key="3">
    <source>
        <dbReference type="ARBA" id="ARBA00022475"/>
    </source>
</evidence>
<feature type="domain" description="ABC transmembrane type-1" evidence="12">
    <location>
        <begin position="659"/>
        <end position="927"/>
    </location>
</feature>
<comment type="caution">
    <text evidence="13">The sequence shown here is derived from an EMBL/GenBank/DDBJ whole genome shotgun (WGS) entry which is preliminary data.</text>
</comment>
<dbReference type="EMBL" id="SPUK01000036">
    <property type="protein sequence ID" value="TQV90109.1"/>
    <property type="molecule type" value="Genomic_DNA"/>
</dbReference>
<evidence type="ECO:0000256" key="4">
    <source>
        <dbReference type="ARBA" id="ARBA00022692"/>
    </source>
</evidence>
<dbReference type="SMART" id="SM00382">
    <property type="entry name" value="AAA"/>
    <property type="match status" value="2"/>
</dbReference>
<feature type="transmembrane region" description="Helical" evidence="10">
    <location>
        <begin position="308"/>
        <end position="329"/>
    </location>
</feature>
<dbReference type="PANTHER" id="PTHR24223:SF399">
    <property type="entry name" value="ABC TRANSPORTER ATNG"/>
    <property type="match status" value="1"/>
</dbReference>
<keyword evidence="5" id="KW-0547">Nucleotide-binding</keyword>
<dbReference type="OrthoDB" id="4869438at2759"/>
<evidence type="ECO:0000313" key="13">
    <source>
        <dbReference type="EMBL" id="TQV90109.1"/>
    </source>
</evidence>
<keyword evidence="8 10" id="KW-0472">Membrane</keyword>
<dbReference type="InterPro" id="IPR036640">
    <property type="entry name" value="ABC1_TM_sf"/>
</dbReference>
<keyword evidence="7 10" id="KW-1133">Transmembrane helix</keyword>
<dbReference type="GO" id="GO:0005524">
    <property type="term" value="F:ATP binding"/>
    <property type="evidence" value="ECO:0007669"/>
    <property type="project" value="UniProtKB-KW"/>
</dbReference>
<dbReference type="PANTHER" id="PTHR24223">
    <property type="entry name" value="ATP-BINDING CASSETTE SUB-FAMILY C"/>
    <property type="match status" value="1"/>
</dbReference>
<evidence type="ECO:0000313" key="14">
    <source>
        <dbReference type="Proteomes" id="UP000315783"/>
    </source>
</evidence>
<keyword evidence="14" id="KW-1185">Reference proteome</keyword>
<dbReference type="InterPro" id="IPR017871">
    <property type="entry name" value="ABC_transporter-like_CS"/>
</dbReference>
<evidence type="ECO:0000256" key="1">
    <source>
        <dbReference type="ARBA" id="ARBA00004651"/>
    </source>
</evidence>
<organism evidence="13 14">
    <name type="scientific">Cordyceps javanica</name>
    <dbReference type="NCBI Taxonomy" id="43265"/>
    <lineage>
        <taxon>Eukaryota</taxon>
        <taxon>Fungi</taxon>
        <taxon>Dikarya</taxon>
        <taxon>Ascomycota</taxon>
        <taxon>Pezizomycotina</taxon>
        <taxon>Sordariomycetes</taxon>
        <taxon>Hypocreomycetidae</taxon>
        <taxon>Hypocreales</taxon>
        <taxon>Cordycipitaceae</taxon>
        <taxon>Cordyceps</taxon>
    </lineage>
</organism>
<evidence type="ECO:0000256" key="9">
    <source>
        <dbReference type="SAM" id="MobiDB-lite"/>
    </source>
</evidence>
<dbReference type="Pfam" id="PF00005">
    <property type="entry name" value="ABC_tran"/>
    <property type="match status" value="2"/>
</dbReference>
<gene>
    <name evidence="13" type="ORF">IF1G_11218</name>
</gene>
<feature type="transmembrane region" description="Helical" evidence="10">
    <location>
        <begin position="651"/>
        <end position="673"/>
    </location>
</feature>
<keyword evidence="3" id="KW-1003">Cell membrane</keyword>
<dbReference type="SUPFAM" id="SSF52540">
    <property type="entry name" value="P-loop containing nucleoside triphosphate hydrolases"/>
    <property type="match status" value="2"/>
</dbReference>
<dbReference type="GO" id="GO:0016887">
    <property type="term" value="F:ATP hydrolysis activity"/>
    <property type="evidence" value="ECO:0007669"/>
    <property type="project" value="InterPro"/>
</dbReference>
<dbReference type="InterPro" id="IPR044726">
    <property type="entry name" value="ABCC_6TM_D2"/>
</dbReference>